<dbReference type="SUPFAM" id="SSF53448">
    <property type="entry name" value="Nucleotide-diphospho-sugar transferases"/>
    <property type="match status" value="1"/>
</dbReference>
<keyword evidence="1" id="KW-0808">Transferase</keyword>
<feature type="domain" description="Glycosyltransferase 2-like" evidence="2">
    <location>
        <begin position="243"/>
        <end position="372"/>
    </location>
</feature>
<feature type="domain" description="Galactosyltransferase C-terminal" evidence="3">
    <location>
        <begin position="440"/>
        <end position="480"/>
    </location>
</feature>
<dbReference type="EMBL" id="MGGI01000011">
    <property type="protein sequence ID" value="OGM26732.1"/>
    <property type="molecule type" value="Genomic_DNA"/>
</dbReference>
<evidence type="ECO:0008006" key="6">
    <source>
        <dbReference type="Google" id="ProtNLM"/>
    </source>
</evidence>
<dbReference type="InterPro" id="IPR050834">
    <property type="entry name" value="Glycosyltransf_2"/>
</dbReference>
<comment type="caution">
    <text evidence="4">The sequence shown here is derived from an EMBL/GenBank/DDBJ whole genome shotgun (WGS) entry which is preliminary data.</text>
</comment>
<dbReference type="Pfam" id="PF02709">
    <property type="entry name" value="Glyco_transf_7C"/>
    <property type="match status" value="1"/>
</dbReference>
<dbReference type="Pfam" id="PF00535">
    <property type="entry name" value="Glycos_transf_2"/>
    <property type="match status" value="1"/>
</dbReference>
<evidence type="ECO:0000259" key="2">
    <source>
        <dbReference type="Pfam" id="PF00535"/>
    </source>
</evidence>
<evidence type="ECO:0000256" key="1">
    <source>
        <dbReference type="ARBA" id="ARBA00022679"/>
    </source>
</evidence>
<dbReference type="AlphaFoldDB" id="A0A1F7YHJ2"/>
<sequence>MKIDIFPVKKNLSSVMRNLVSEFGVPQAQKDLAIYCFAKDQTGNEIHLRFRNKKCLLFYIAEKTDELFRPRINIDMNRTTMKSLLTLFKEIGYDKASIGIATCFEYYSSNQLFIELLVDTFIGDFVQIGYENDKIADKFKAKLSNLGLNKINKPQVKSLVGKRNIKYYEIINQLGVVNDLIYKFTKDVGLSLEPSITSLKSKISNFSNDYSYLESAFFKLFDHELLTIQGFDPAYSKLIQPVSIVIPCFNSNETFIKTLYSLSCQNLPLGYINKLDVILVDDSSGTPIRKIIKKNELGFKFECKTVCFNPNMGLSNARNAGVSIAKNDIVIFLDSDIVLSENYLLEHCLRNIFIPNAVFVSFKKNLDKNDERISFKSIEKGLNSPDIYSDLRVRKVVDEGSPGMYEVSGKVAVEILNQSNYFKDLGNGRSLGIYDLPSMVIGHNMSCRKDNVYKIGGFSNEFRGWGLEDSYFGARMIAEGNFVIPILSTGVYHIDHPPRSGSFIQKKNELQANLKRYKELLNQPY</sequence>
<dbReference type="InterPro" id="IPR029044">
    <property type="entry name" value="Nucleotide-diphossugar_trans"/>
</dbReference>
<gene>
    <name evidence="4" type="ORF">A2627_04110</name>
</gene>
<dbReference type="GO" id="GO:0016740">
    <property type="term" value="F:transferase activity"/>
    <property type="evidence" value="ECO:0007669"/>
    <property type="project" value="UniProtKB-KW"/>
</dbReference>
<name>A0A1F7YHJ2_9BACT</name>
<proteinExistence type="predicted"/>
<organism evidence="4 5">
    <name type="scientific">Candidatus Woesebacteria bacterium RIFCSPHIGHO2_01_FULL_39_28</name>
    <dbReference type="NCBI Taxonomy" id="1802496"/>
    <lineage>
        <taxon>Bacteria</taxon>
        <taxon>Candidatus Woeseibacteriota</taxon>
    </lineage>
</organism>
<dbReference type="Proteomes" id="UP000178851">
    <property type="component" value="Unassembled WGS sequence"/>
</dbReference>
<dbReference type="Gene3D" id="3.90.550.10">
    <property type="entry name" value="Spore Coat Polysaccharide Biosynthesis Protein SpsA, Chain A"/>
    <property type="match status" value="1"/>
</dbReference>
<dbReference type="CDD" id="cd00761">
    <property type="entry name" value="Glyco_tranf_GTA_type"/>
    <property type="match status" value="1"/>
</dbReference>
<dbReference type="PANTHER" id="PTHR43685">
    <property type="entry name" value="GLYCOSYLTRANSFERASE"/>
    <property type="match status" value="1"/>
</dbReference>
<reference evidence="4 5" key="1">
    <citation type="journal article" date="2016" name="Nat. Commun.">
        <title>Thousands of microbial genomes shed light on interconnected biogeochemical processes in an aquifer system.</title>
        <authorList>
            <person name="Anantharaman K."/>
            <person name="Brown C.T."/>
            <person name="Hug L.A."/>
            <person name="Sharon I."/>
            <person name="Castelle C.J."/>
            <person name="Probst A.J."/>
            <person name="Thomas B.C."/>
            <person name="Singh A."/>
            <person name="Wilkins M.J."/>
            <person name="Karaoz U."/>
            <person name="Brodie E.L."/>
            <person name="Williams K.H."/>
            <person name="Hubbard S.S."/>
            <person name="Banfield J.F."/>
        </authorList>
    </citation>
    <scope>NUCLEOTIDE SEQUENCE [LARGE SCALE GENOMIC DNA]</scope>
</reference>
<evidence type="ECO:0000259" key="3">
    <source>
        <dbReference type="Pfam" id="PF02709"/>
    </source>
</evidence>
<protein>
    <recommendedName>
        <fullName evidence="6">Glycosyltransferase 2-like domain-containing protein</fullName>
    </recommendedName>
</protein>
<evidence type="ECO:0000313" key="5">
    <source>
        <dbReference type="Proteomes" id="UP000178851"/>
    </source>
</evidence>
<dbReference type="InterPro" id="IPR001173">
    <property type="entry name" value="Glyco_trans_2-like"/>
</dbReference>
<dbReference type="PANTHER" id="PTHR43685:SF2">
    <property type="entry name" value="GLYCOSYLTRANSFERASE 2-LIKE DOMAIN-CONTAINING PROTEIN"/>
    <property type="match status" value="1"/>
</dbReference>
<evidence type="ECO:0000313" key="4">
    <source>
        <dbReference type="EMBL" id="OGM26732.1"/>
    </source>
</evidence>
<accession>A0A1F7YHJ2</accession>
<dbReference type="InterPro" id="IPR027791">
    <property type="entry name" value="Galactosyl_T_C"/>
</dbReference>